<protein>
    <submittedName>
        <fullName evidence="1">Uncharacterized protein</fullName>
    </submittedName>
</protein>
<gene>
    <name evidence="1" type="ORF">CJOHNSTONI_LOCUS9547</name>
</gene>
<name>A0A8J2MCC6_9BILA</name>
<reference evidence="1" key="1">
    <citation type="submission" date="2021-09" db="EMBL/GenBank/DDBJ databases">
        <authorList>
            <consortium name="Pathogen Informatics"/>
        </authorList>
    </citation>
    <scope>NUCLEOTIDE SEQUENCE</scope>
</reference>
<proteinExistence type="predicted"/>
<sequence length="95" mass="10444">MRIIIGNGTDYNGMKEFHVSITSNLITREPETLDMQIQNNKMVEEDGGGGFITKNPGNHFILLKFPNPFEKASFASIATKPIVYGSTEGNYGTST</sequence>
<evidence type="ECO:0000313" key="2">
    <source>
        <dbReference type="Proteomes" id="UP000746747"/>
    </source>
</evidence>
<comment type="caution">
    <text evidence="1">The sequence shown here is derived from an EMBL/GenBank/DDBJ whole genome shotgun (WGS) entry which is preliminary data.</text>
</comment>
<dbReference type="AlphaFoldDB" id="A0A8J2MCC6"/>
<accession>A0A8J2MCC6</accession>
<organism evidence="1 2">
    <name type="scientific">Cercopithifilaria johnstoni</name>
    <dbReference type="NCBI Taxonomy" id="2874296"/>
    <lineage>
        <taxon>Eukaryota</taxon>
        <taxon>Metazoa</taxon>
        <taxon>Ecdysozoa</taxon>
        <taxon>Nematoda</taxon>
        <taxon>Chromadorea</taxon>
        <taxon>Rhabditida</taxon>
        <taxon>Spirurina</taxon>
        <taxon>Spiruromorpha</taxon>
        <taxon>Filarioidea</taxon>
        <taxon>Onchocercidae</taxon>
        <taxon>Cercopithifilaria</taxon>
    </lineage>
</organism>
<dbReference type="Proteomes" id="UP000746747">
    <property type="component" value="Unassembled WGS sequence"/>
</dbReference>
<keyword evidence="2" id="KW-1185">Reference proteome</keyword>
<dbReference type="EMBL" id="CAKAEH010001872">
    <property type="protein sequence ID" value="CAG9539996.1"/>
    <property type="molecule type" value="Genomic_DNA"/>
</dbReference>
<evidence type="ECO:0000313" key="1">
    <source>
        <dbReference type="EMBL" id="CAG9539996.1"/>
    </source>
</evidence>